<dbReference type="EMBL" id="BAAAEU010000024">
    <property type="protein sequence ID" value="GAA0721263.1"/>
    <property type="molecule type" value="Genomic_DNA"/>
</dbReference>
<name>A0ABN1ITV5_9GAMM</name>
<reference evidence="1 2" key="1">
    <citation type="journal article" date="2019" name="Int. J. Syst. Evol. Microbiol.">
        <title>The Global Catalogue of Microorganisms (GCM) 10K type strain sequencing project: providing services to taxonomists for standard genome sequencing and annotation.</title>
        <authorList>
            <consortium name="The Broad Institute Genomics Platform"/>
            <consortium name="The Broad Institute Genome Sequencing Center for Infectious Disease"/>
            <person name="Wu L."/>
            <person name="Ma J."/>
        </authorList>
    </citation>
    <scope>NUCLEOTIDE SEQUENCE [LARGE SCALE GENOMIC DNA]</scope>
    <source>
        <strain evidence="1 2">JCM 15421</strain>
    </source>
</reference>
<gene>
    <name evidence="1" type="ORF">GCM10009105_31420</name>
</gene>
<dbReference type="RefSeq" id="WP_343792831.1">
    <property type="nucleotide sequence ID" value="NZ_BAAAEU010000024.1"/>
</dbReference>
<dbReference type="Proteomes" id="UP001501523">
    <property type="component" value="Unassembled WGS sequence"/>
</dbReference>
<protein>
    <submittedName>
        <fullName evidence="1">Uncharacterized protein</fullName>
    </submittedName>
</protein>
<keyword evidence="2" id="KW-1185">Reference proteome</keyword>
<comment type="caution">
    <text evidence="1">The sequence shown here is derived from an EMBL/GenBank/DDBJ whole genome shotgun (WGS) entry which is preliminary data.</text>
</comment>
<sequence>MSTWVDITGPTYLTFIHNPTVTAFGAPPYQVAAYPTAACVAVSASATAMRITASVAGAGTDCGGGDNLFFGILDVRSLPNNVPSDLVFTADPPGTPNTAVVYVTTSATFPFAASGNPSYGITAQFADIGGCRANSTSITKVELLLSAAVPFWQDFVNCAEA</sequence>
<evidence type="ECO:0000313" key="2">
    <source>
        <dbReference type="Proteomes" id="UP001501523"/>
    </source>
</evidence>
<evidence type="ECO:0000313" key="1">
    <source>
        <dbReference type="EMBL" id="GAA0721263.1"/>
    </source>
</evidence>
<accession>A0ABN1ITV5</accession>
<proteinExistence type="predicted"/>
<organism evidence="1 2">
    <name type="scientific">Dokdonella soli</name>
    <dbReference type="NCBI Taxonomy" id="529810"/>
    <lineage>
        <taxon>Bacteria</taxon>
        <taxon>Pseudomonadati</taxon>
        <taxon>Pseudomonadota</taxon>
        <taxon>Gammaproteobacteria</taxon>
        <taxon>Lysobacterales</taxon>
        <taxon>Rhodanobacteraceae</taxon>
        <taxon>Dokdonella</taxon>
    </lineage>
</organism>